<dbReference type="GO" id="GO:0016020">
    <property type="term" value="C:membrane"/>
    <property type="evidence" value="ECO:0007669"/>
    <property type="project" value="UniProtKB-SubCell"/>
</dbReference>
<dbReference type="EMBL" id="JACJIH010000001">
    <property type="protein sequence ID" value="MBA8921165.1"/>
    <property type="molecule type" value="Genomic_DNA"/>
</dbReference>
<evidence type="ECO:0000313" key="9">
    <source>
        <dbReference type="Proteomes" id="UP000546252"/>
    </source>
</evidence>
<name>A0A0W8IGA3_9MICC</name>
<evidence type="ECO:0000313" key="8">
    <source>
        <dbReference type="Proteomes" id="UP000054023"/>
    </source>
</evidence>
<evidence type="ECO:0000256" key="1">
    <source>
        <dbReference type="ARBA" id="ARBA00004141"/>
    </source>
</evidence>
<gene>
    <name evidence="6" type="ORF">AVL63_03080</name>
    <name evidence="7" type="ORF">HNR24_001098</name>
</gene>
<protein>
    <submittedName>
        <fullName evidence="7">Putative membrane protein YphA (DoxX/SURF4 family)</fullName>
    </submittedName>
</protein>
<comment type="caution">
    <text evidence="6">The sequence shown here is derived from an EMBL/GenBank/DDBJ whole genome shotgun (WGS) entry which is preliminary data.</text>
</comment>
<accession>A0A0W8IGA3</accession>
<evidence type="ECO:0000313" key="6">
    <source>
        <dbReference type="EMBL" id="KUG59020.1"/>
    </source>
</evidence>
<evidence type="ECO:0000256" key="2">
    <source>
        <dbReference type="ARBA" id="ARBA00022692"/>
    </source>
</evidence>
<reference evidence="7 9" key="3">
    <citation type="submission" date="2020-08" db="EMBL/GenBank/DDBJ databases">
        <title>Sequencing the genomes of 1000 actinobacteria strains.</title>
        <authorList>
            <person name="Klenk H.-P."/>
        </authorList>
    </citation>
    <scope>NUCLEOTIDE SEQUENCE [LARGE SCALE GENOMIC DNA]</scope>
    <source>
        <strain evidence="7 9">DSM 19081</strain>
    </source>
</reference>
<dbReference type="RefSeq" id="WP_058888703.1">
    <property type="nucleotide sequence ID" value="NZ_BAAAKT010000004.1"/>
</dbReference>
<reference evidence="8" key="1">
    <citation type="submission" date="2015-12" db="EMBL/GenBank/DDBJ databases">
        <authorList>
            <person name="Nair G.R."/>
            <person name="Kaur G."/>
            <person name="Mayilraj S."/>
        </authorList>
    </citation>
    <scope>NUCLEOTIDE SEQUENCE [LARGE SCALE GENOMIC DNA]</scope>
    <source>
        <strain evidence="8">CD08_7</strain>
    </source>
</reference>
<feature type="region of interest" description="Disordered" evidence="5">
    <location>
        <begin position="199"/>
        <end position="218"/>
    </location>
</feature>
<keyword evidence="8" id="KW-1185">Reference proteome</keyword>
<dbReference type="STRING" id="317018.AVL63_03080"/>
<organism evidence="6 8">
    <name type="scientific">Nesterenkonia jeotgali</name>
    <dbReference type="NCBI Taxonomy" id="317018"/>
    <lineage>
        <taxon>Bacteria</taxon>
        <taxon>Bacillati</taxon>
        <taxon>Actinomycetota</taxon>
        <taxon>Actinomycetes</taxon>
        <taxon>Micrococcales</taxon>
        <taxon>Micrococcaceae</taxon>
        <taxon>Nesterenkonia</taxon>
    </lineage>
</organism>
<dbReference type="Pfam" id="PF07681">
    <property type="entry name" value="DoxX"/>
    <property type="match status" value="1"/>
</dbReference>
<keyword evidence="4" id="KW-0472">Membrane</keyword>
<proteinExistence type="predicted"/>
<comment type="subcellular location">
    <subcellularLocation>
        <location evidence="1">Membrane</location>
        <topology evidence="1">Multi-pass membrane protein</topology>
    </subcellularLocation>
</comment>
<evidence type="ECO:0000256" key="4">
    <source>
        <dbReference type="ARBA" id="ARBA00023136"/>
    </source>
</evidence>
<evidence type="ECO:0000313" key="7">
    <source>
        <dbReference type="EMBL" id="MBA8921165.1"/>
    </source>
</evidence>
<evidence type="ECO:0000256" key="3">
    <source>
        <dbReference type="ARBA" id="ARBA00022989"/>
    </source>
</evidence>
<keyword evidence="3" id="KW-1133">Transmembrane helix</keyword>
<dbReference type="OrthoDB" id="329282at2"/>
<dbReference type="InterPro" id="IPR032808">
    <property type="entry name" value="DoxX"/>
</dbReference>
<dbReference type="EMBL" id="LQBM01000003">
    <property type="protein sequence ID" value="KUG59020.1"/>
    <property type="molecule type" value="Genomic_DNA"/>
</dbReference>
<evidence type="ECO:0000256" key="5">
    <source>
        <dbReference type="SAM" id="MobiDB-lite"/>
    </source>
</evidence>
<dbReference type="Proteomes" id="UP000546252">
    <property type="component" value="Unassembled WGS sequence"/>
</dbReference>
<feature type="compositionally biased region" description="Basic residues" evidence="5">
    <location>
        <begin position="204"/>
        <end position="218"/>
    </location>
</feature>
<dbReference type="AlphaFoldDB" id="A0A0W8IGA3"/>
<dbReference type="Proteomes" id="UP000054023">
    <property type="component" value="Unassembled WGS sequence"/>
</dbReference>
<sequence>MSLLRKFARPLLGASFIAGGVDRLRNTDEASARIESTLEEIGSLLPQAEPLVSNAKLTTQVLGGVEVVAGVALAVGRFPRASALMLAGVHKFNSYAEYRNAEIENDSDVTAQRKTLLKNASILGGLTLALVDLDGKPSLSWRAEHLAKTTRKKGAKFGDKTFKWADDLGSDATKKVRNFEKNAKKNFQRAEKDALKAISDASKGAKKKTQATKKKVGA</sequence>
<reference evidence="6" key="2">
    <citation type="submission" date="2015-12" db="EMBL/GenBank/DDBJ databases">
        <authorList>
            <person name="Shamseldin A."/>
            <person name="Moawad H."/>
            <person name="Abd El-Rahim W.M."/>
            <person name="Sadowsky M.J."/>
        </authorList>
    </citation>
    <scope>NUCLEOTIDE SEQUENCE [LARGE SCALE GENOMIC DNA]</scope>
    <source>
        <strain evidence="6">CD08_7</strain>
    </source>
</reference>
<keyword evidence="2" id="KW-0812">Transmembrane</keyword>